<proteinExistence type="predicted"/>
<evidence type="ECO:0000256" key="5">
    <source>
        <dbReference type="SAM" id="Phobius"/>
    </source>
</evidence>
<evidence type="ECO:0000256" key="3">
    <source>
        <dbReference type="ARBA" id="ARBA00022989"/>
    </source>
</evidence>
<feature type="chain" id="PRO_5040348271" description="G-protein coupled receptors family 3 profile domain-containing protein" evidence="6">
    <location>
        <begin position="19"/>
        <end position="582"/>
    </location>
</feature>
<accession>A0A9N8I1E5</accession>
<comment type="caution">
    <text evidence="8">The sequence shown here is derived from an EMBL/GenBank/DDBJ whole genome shotgun (WGS) entry which is preliminary data.</text>
</comment>
<dbReference type="AlphaFoldDB" id="A0A9N8I1E5"/>
<feature type="signal peptide" evidence="6">
    <location>
        <begin position="1"/>
        <end position="18"/>
    </location>
</feature>
<dbReference type="GO" id="GO:0016020">
    <property type="term" value="C:membrane"/>
    <property type="evidence" value="ECO:0007669"/>
    <property type="project" value="UniProtKB-SubCell"/>
</dbReference>
<feature type="transmembrane region" description="Helical" evidence="5">
    <location>
        <begin position="512"/>
        <end position="533"/>
    </location>
</feature>
<evidence type="ECO:0000256" key="4">
    <source>
        <dbReference type="ARBA" id="ARBA00023136"/>
    </source>
</evidence>
<comment type="subcellular location">
    <subcellularLocation>
        <location evidence="1">Membrane</location>
        <topology evidence="1">Multi-pass membrane protein</topology>
    </subcellularLocation>
</comment>
<dbReference type="Proteomes" id="UP001153069">
    <property type="component" value="Unassembled WGS sequence"/>
</dbReference>
<gene>
    <name evidence="8" type="ORF">SEMRO_3472_G348390.1</name>
</gene>
<dbReference type="OrthoDB" id="46290at2759"/>
<dbReference type="GO" id="GO:0004930">
    <property type="term" value="F:G protein-coupled receptor activity"/>
    <property type="evidence" value="ECO:0007669"/>
    <property type="project" value="InterPro"/>
</dbReference>
<feature type="transmembrane region" description="Helical" evidence="5">
    <location>
        <begin position="545"/>
        <end position="564"/>
    </location>
</feature>
<evidence type="ECO:0000259" key="7">
    <source>
        <dbReference type="Pfam" id="PF00003"/>
    </source>
</evidence>
<keyword evidence="6" id="KW-0732">Signal</keyword>
<dbReference type="EMBL" id="CAICTM010003470">
    <property type="protein sequence ID" value="CAB9531373.1"/>
    <property type="molecule type" value="Genomic_DNA"/>
</dbReference>
<keyword evidence="9" id="KW-1185">Reference proteome</keyword>
<dbReference type="InterPro" id="IPR017978">
    <property type="entry name" value="GPCR_3_C"/>
</dbReference>
<feature type="domain" description="G-protein coupled receptors family 3 profile" evidence="7">
    <location>
        <begin position="438"/>
        <end position="557"/>
    </location>
</feature>
<evidence type="ECO:0000313" key="8">
    <source>
        <dbReference type="EMBL" id="CAB9531373.1"/>
    </source>
</evidence>
<organism evidence="8 9">
    <name type="scientific">Seminavis robusta</name>
    <dbReference type="NCBI Taxonomy" id="568900"/>
    <lineage>
        <taxon>Eukaryota</taxon>
        <taxon>Sar</taxon>
        <taxon>Stramenopiles</taxon>
        <taxon>Ochrophyta</taxon>
        <taxon>Bacillariophyta</taxon>
        <taxon>Bacillariophyceae</taxon>
        <taxon>Bacillariophycidae</taxon>
        <taxon>Naviculales</taxon>
        <taxon>Naviculaceae</taxon>
        <taxon>Seminavis</taxon>
    </lineage>
</organism>
<evidence type="ECO:0000256" key="6">
    <source>
        <dbReference type="SAM" id="SignalP"/>
    </source>
</evidence>
<protein>
    <recommendedName>
        <fullName evidence="7">G-protein coupled receptors family 3 profile domain-containing protein</fullName>
    </recommendedName>
</protein>
<keyword evidence="3 5" id="KW-1133">Transmembrane helix</keyword>
<feature type="transmembrane region" description="Helical" evidence="5">
    <location>
        <begin position="470"/>
        <end position="492"/>
    </location>
</feature>
<name>A0A9N8I1E5_9STRA</name>
<evidence type="ECO:0000313" key="9">
    <source>
        <dbReference type="Proteomes" id="UP001153069"/>
    </source>
</evidence>
<sequence>MGVFHALLIGWVFNSVAATTATNPYQQGCLYSKNLTRQIRVCGSEDPLPEAVEKGWCRMAPIDYPEIRIIPGDWESIALQEMLFVPASVEMGSPDLSLNLYHPDKPVDYHADYRGYTDAFALAYELDGDCSKAQQQQSIGYQQCGHFLTESWLYTHPDVQNQIYEGILEPPQSLGMLAQESWFVPKFTAQRDPTLLSYLGLQGDDNRQKLADSFKRPTTWHDYCEEVSRDNCTWRSPVPGQLHYLEIPLDNDMDHLEYSYSQQKEIWMAANATKSDVIMMFWKPEKRVGTFLGTDAEFVQVSFPPPTVECLEGRPSSDHHCSADYNLQIGTPENICGEPAKTLKSLMSTTVFRNVHDSYDGTPFPKAVQSPSHSALQNFQFSELQVEEVFQLWNRLGDPRDAVCEWVADNMDFMHARFIPRTYPRAPLWKSEHSLLMYASTIIRGTVLGLVLVTTVLVQKYSGRDAMKWAQIEFLNLLLGGSFLIALGAILLGAPSTDASCTVEIWLMNLGYTLELCPLIVKVAAVNHVLNIGQQMRRISIRRDVLYGVVILVGSLVVIFFDLLDSAGPAKGGPRVQPFRRG</sequence>
<feature type="transmembrane region" description="Helical" evidence="5">
    <location>
        <begin position="435"/>
        <end position="458"/>
    </location>
</feature>
<reference evidence="8" key="1">
    <citation type="submission" date="2020-06" db="EMBL/GenBank/DDBJ databases">
        <authorList>
            <consortium name="Plant Systems Biology data submission"/>
        </authorList>
    </citation>
    <scope>NUCLEOTIDE SEQUENCE</scope>
    <source>
        <strain evidence="8">D6</strain>
    </source>
</reference>
<evidence type="ECO:0000256" key="2">
    <source>
        <dbReference type="ARBA" id="ARBA00022692"/>
    </source>
</evidence>
<dbReference type="Pfam" id="PF00003">
    <property type="entry name" value="7tm_3"/>
    <property type="match status" value="1"/>
</dbReference>
<keyword evidence="2 5" id="KW-0812">Transmembrane</keyword>
<keyword evidence="4 5" id="KW-0472">Membrane</keyword>
<evidence type="ECO:0000256" key="1">
    <source>
        <dbReference type="ARBA" id="ARBA00004141"/>
    </source>
</evidence>